<comment type="catalytic activity">
    <reaction evidence="12">
        <text>a hydroperoxide + [thioredoxin]-dithiol = an alcohol + [thioredoxin]-disulfide + H2O</text>
        <dbReference type="Rhea" id="RHEA:62620"/>
        <dbReference type="Rhea" id="RHEA-COMP:10698"/>
        <dbReference type="Rhea" id="RHEA-COMP:10700"/>
        <dbReference type="ChEBI" id="CHEBI:15377"/>
        <dbReference type="ChEBI" id="CHEBI:29950"/>
        <dbReference type="ChEBI" id="CHEBI:30879"/>
        <dbReference type="ChEBI" id="CHEBI:35924"/>
        <dbReference type="ChEBI" id="CHEBI:50058"/>
        <dbReference type="EC" id="1.11.1.24"/>
    </reaction>
</comment>
<comment type="function">
    <text evidence="1">Thiol-specific peroxidase that catalyzes the reduction of hydrogen peroxide and organic hydroperoxides to water and alcohols, respectively. Plays a role in cell protection against oxidative stress by detoxifying peroxides and as sensor of hydrogen peroxide-mediated signaling events.</text>
</comment>
<dbReference type="SUPFAM" id="SSF52833">
    <property type="entry name" value="Thioredoxin-like"/>
    <property type="match status" value="1"/>
</dbReference>
<dbReference type="OrthoDB" id="9112061at2"/>
<dbReference type="PANTHER" id="PTHR42801:SF4">
    <property type="entry name" value="AHPC_TSA FAMILY PROTEIN"/>
    <property type="match status" value="1"/>
</dbReference>
<dbReference type="Pfam" id="PF00578">
    <property type="entry name" value="AhpC-TSA"/>
    <property type="match status" value="1"/>
</dbReference>
<dbReference type="EMBL" id="JRLY01000001">
    <property type="protein sequence ID" value="KGO94941.1"/>
    <property type="molecule type" value="Genomic_DNA"/>
</dbReference>
<sequence>MSKTLEIGDKVPFFVLRDQDGKNFNSETDLRGKTTVVYFYPKDESAVCTKEACAFRDSYQEFTDAGIQVVGINNADVESHRRFAEKNRLPFKLLSDPGNKVIKQFGVKNALFLTGRETFIIDDKGIVVYKFRDFFKGAAHAKEVLQFLSPVNQ</sequence>
<dbReference type="Gene3D" id="3.40.30.10">
    <property type="entry name" value="Glutaredoxin"/>
    <property type="match status" value="1"/>
</dbReference>
<dbReference type="GO" id="GO:0045454">
    <property type="term" value="P:cell redox homeostasis"/>
    <property type="evidence" value="ECO:0007669"/>
    <property type="project" value="TreeGrafter"/>
</dbReference>
<dbReference type="AlphaFoldDB" id="A0A0A2MTK3"/>
<keyword evidence="4" id="KW-0575">Peroxidase</keyword>
<protein>
    <recommendedName>
        <fullName evidence="3">thioredoxin-dependent peroxiredoxin</fullName>
        <ecNumber evidence="3">1.11.1.24</ecNumber>
    </recommendedName>
    <alternativeName>
        <fullName evidence="9">Thioredoxin peroxidase</fullName>
    </alternativeName>
    <alternativeName>
        <fullName evidence="11">Thioredoxin-dependent peroxiredoxin Bcp</fullName>
    </alternativeName>
</protein>
<evidence type="ECO:0000256" key="3">
    <source>
        <dbReference type="ARBA" id="ARBA00013017"/>
    </source>
</evidence>
<comment type="caution">
    <text evidence="15">The sequence shown here is derived from an EMBL/GenBank/DDBJ whole genome shotgun (WGS) entry which is preliminary data.</text>
</comment>
<dbReference type="FunFam" id="3.40.30.10:FF:000007">
    <property type="entry name" value="Thioredoxin-dependent thiol peroxidase"/>
    <property type="match status" value="1"/>
</dbReference>
<organism evidence="15 16">
    <name type="scientific">Flavobacterium subsaxonicum WB 4.1-42 = DSM 21790</name>
    <dbReference type="NCBI Taxonomy" id="1121898"/>
    <lineage>
        <taxon>Bacteria</taxon>
        <taxon>Pseudomonadati</taxon>
        <taxon>Bacteroidota</taxon>
        <taxon>Flavobacteriia</taxon>
        <taxon>Flavobacteriales</taxon>
        <taxon>Flavobacteriaceae</taxon>
        <taxon>Flavobacterium</taxon>
    </lineage>
</organism>
<dbReference type="InterPro" id="IPR036249">
    <property type="entry name" value="Thioredoxin-like_sf"/>
</dbReference>
<gene>
    <name evidence="15" type="ORF">Q766_02175</name>
</gene>
<reference evidence="15 16" key="1">
    <citation type="submission" date="2013-09" db="EMBL/GenBank/DDBJ databases">
        <authorList>
            <person name="Zeng Z."/>
            <person name="Chen C."/>
        </authorList>
    </citation>
    <scope>NUCLEOTIDE SEQUENCE [LARGE SCALE GENOMIC DNA]</scope>
    <source>
        <strain evidence="15 16">WB 4.1-42</strain>
    </source>
</reference>
<keyword evidence="8" id="KW-0676">Redox-active center</keyword>
<dbReference type="InterPro" id="IPR013766">
    <property type="entry name" value="Thioredoxin_domain"/>
</dbReference>
<dbReference type="InterPro" id="IPR000866">
    <property type="entry name" value="AhpC/TSA"/>
</dbReference>
<dbReference type="RefSeq" id="WP_035739014.1">
    <property type="nucleotide sequence ID" value="NZ_JRLY01000001.1"/>
</dbReference>
<dbReference type="InterPro" id="IPR024706">
    <property type="entry name" value="Peroxiredoxin_AhpC-typ"/>
</dbReference>
<dbReference type="EC" id="1.11.1.24" evidence="3"/>
<evidence type="ECO:0000313" key="16">
    <source>
        <dbReference type="Proteomes" id="UP000030111"/>
    </source>
</evidence>
<evidence type="ECO:0000256" key="9">
    <source>
        <dbReference type="ARBA" id="ARBA00032824"/>
    </source>
</evidence>
<keyword evidence="16" id="KW-1185">Reference proteome</keyword>
<dbReference type="eggNOG" id="COG1225">
    <property type="taxonomic scope" value="Bacteria"/>
</dbReference>
<dbReference type="PIRSF" id="PIRSF000239">
    <property type="entry name" value="AHPC"/>
    <property type="match status" value="1"/>
</dbReference>
<evidence type="ECO:0000259" key="14">
    <source>
        <dbReference type="PROSITE" id="PS51352"/>
    </source>
</evidence>
<name>A0A0A2MTK3_9FLAO</name>
<evidence type="ECO:0000256" key="5">
    <source>
        <dbReference type="ARBA" id="ARBA00022862"/>
    </source>
</evidence>
<dbReference type="CDD" id="cd03017">
    <property type="entry name" value="PRX_BCP"/>
    <property type="match status" value="1"/>
</dbReference>
<evidence type="ECO:0000256" key="1">
    <source>
        <dbReference type="ARBA" id="ARBA00003330"/>
    </source>
</evidence>
<dbReference type="GO" id="GO:0005737">
    <property type="term" value="C:cytoplasm"/>
    <property type="evidence" value="ECO:0007669"/>
    <property type="project" value="TreeGrafter"/>
</dbReference>
<evidence type="ECO:0000313" key="15">
    <source>
        <dbReference type="EMBL" id="KGO94941.1"/>
    </source>
</evidence>
<evidence type="ECO:0000256" key="12">
    <source>
        <dbReference type="ARBA" id="ARBA00049091"/>
    </source>
</evidence>
<evidence type="ECO:0000256" key="13">
    <source>
        <dbReference type="PIRSR" id="PIRSR000239-1"/>
    </source>
</evidence>
<evidence type="ECO:0000256" key="8">
    <source>
        <dbReference type="ARBA" id="ARBA00023284"/>
    </source>
</evidence>
<dbReference type="Proteomes" id="UP000030111">
    <property type="component" value="Unassembled WGS sequence"/>
</dbReference>
<evidence type="ECO:0000256" key="4">
    <source>
        <dbReference type="ARBA" id="ARBA00022559"/>
    </source>
</evidence>
<keyword evidence="7" id="KW-1015">Disulfide bond</keyword>
<comment type="subunit">
    <text evidence="2">Monomer.</text>
</comment>
<dbReference type="GO" id="GO:0034599">
    <property type="term" value="P:cellular response to oxidative stress"/>
    <property type="evidence" value="ECO:0007669"/>
    <property type="project" value="TreeGrafter"/>
</dbReference>
<feature type="domain" description="Thioredoxin" evidence="14">
    <location>
        <begin position="5"/>
        <end position="153"/>
    </location>
</feature>
<feature type="active site" description="Cysteine sulfenic acid (-SOH) intermediate; for peroxidase activity" evidence="13">
    <location>
        <position position="48"/>
    </location>
</feature>
<dbReference type="STRING" id="1121898.GCA_000422725_00906"/>
<keyword evidence="5" id="KW-0049">Antioxidant</keyword>
<comment type="similarity">
    <text evidence="10">Belongs to the peroxiredoxin family. BCP/PrxQ subfamily.</text>
</comment>
<evidence type="ECO:0000256" key="10">
    <source>
        <dbReference type="ARBA" id="ARBA00038489"/>
    </source>
</evidence>
<evidence type="ECO:0000256" key="7">
    <source>
        <dbReference type="ARBA" id="ARBA00023157"/>
    </source>
</evidence>
<proteinExistence type="inferred from homology"/>
<evidence type="ECO:0000256" key="2">
    <source>
        <dbReference type="ARBA" id="ARBA00011245"/>
    </source>
</evidence>
<dbReference type="InterPro" id="IPR050924">
    <property type="entry name" value="Peroxiredoxin_BCP/PrxQ"/>
</dbReference>
<dbReference type="PROSITE" id="PS51352">
    <property type="entry name" value="THIOREDOXIN_2"/>
    <property type="match status" value="1"/>
</dbReference>
<evidence type="ECO:0000256" key="6">
    <source>
        <dbReference type="ARBA" id="ARBA00023002"/>
    </source>
</evidence>
<dbReference type="GO" id="GO:0008379">
    <property type="term" value="F:thioredoxin peroxidase activity"/>
    <property type="evidence" value="ECO:0007669"/>
    <property type="project" value="TreeGrafter"/>
</dbReference>
<accession>A0A0A2MTK3</accession>
<dbReference type="PANTHER" id="PTHR42801">
    <property type="entry name" value="THIOREDOXIN-DEPENDENT PEROXIDE REDUCTASE"/>
    <property type="match status" value="1"/>
</dbReference>
<evidence type="ECO:0000256" key="11">
    <source>
        <dbReference type="ARBA" id="ARBA00042639"/>
    </source>
</evidence>
<keyword evidence="6" id="KW-0560">Oxidoreductase</keyword>